<reference evidence="14 15" key="1">
    <citation type="submission" date="2025-04" db="UniProtKB">
        <authorList>
            <consortium name="RefSeq"/>
        </authorList>
    </citation>
    <scope>IDENTIFICATION</scope>
    <source>
        <tissue evidence="14 15">Tentacle</tissue>
    </source>
</reference>
<dbReference type="Pfam" id="PF00688">
    <property type="entry name" value="TGFb_propeptide"/>
    <property type="match status" value="1"/>
</dbReference>
<dbReference type="InterPro" id="IPR029034">
    <property type="entry name" value="Cystine-knot_cytokine"/>
</dbReference>
<dbReference type="RefSeq" id="XP_031567169.1">
    <property type="nucleotide sequence ID" value="XM_031711309.1"/>
</dbReference>
<dbReference type="Gene3D" id="2.60.120.970">
    <property type="match status" value="1"/>
</dbReference>
<dbReference type="KEGG" id="aten:116302105"/>
<evidence type="ECO:0000256" key="1">
    <source>
        <dbReference type="ARBA" id="ARBA00004613"/>
    </source>
</evidence>
<comment type="similarity">
    <text evidence="2 10">Belongs to the TGF-beta family.</text>
</comment>
<dbReference type="FunFam" id="2.10.90.10:FF:000103">
    <property type="entry name" value="Bone morphogenetic protein 16"/>
    <property type="match status" value="1"/>
</dbReference>
<dbReference type="SMART" id="SM00204">
    <property type="entry name" value="TGFB"/>
    <property type="match status" value="1"/>
</dbReference>
<keyword evidence="4" id="KW-0964">Secreted</keyword>
<evidence type="ECO:0000313" key="20">
    <source>
        <dbReference type="RefSeq" id="XP_031567171.1"/>
    </source>
</evidence>
<evidence type="ECO:0000313" key="18">
    <source>
        <dbReference type="RefSeq" id="XP_031567169.1"/>
    </source>
</evidence>
<dbReference type="InterPro" id="IPR001839">
    <property type="entry name" value="TGF-b_C"/>
</dbReference>
<dbReference type="Pfam" id="PF00019">
    <property type="entry name" value="TGF_beta"/>
    <property type="match status" value="1"/>
</dbReference>
<dbReference type="NCBIfam" id="NF033679">
    <property type="entry name" value="DNRLRE_dom"/>
    <property type="match status" value="1"/>
</dbReference>
<feature type="chain" id="PRO_5044653189" evidence="11">
    <location>
        <begin position="22"/>
        <end position="384"/>
    </location>
</feature>
<keyword evidence="6" id="KW-0221">Differentiation</keyword>
<keyword evidence="9" id="KW-0325">Glycoprotein</keyword>
<evidence type="ECO:0000256" key="4">
    <source>
        <dbReference type="ARBA" id="ARBA00022525"/>
    </source>
</evidence>
<evidence type="ECO:0000313" key="19">
    <source>
        <dbReference type="RefSeq" id="XP_031567170.1"/>
    </source>
</evidence>
<dbReference type="GO" id="GO:0051240">
    <property type="term" value="P:positive regulation of multicellular organismal process"/>
    <property type="evidence" value="ECO:0007669"/>
    <property type="project" value="UniProtKB-ARBA"/>
</dbReference>
<evidence type="ECO:0000256" key="7">
    <source>
        <dbReference type="ARBA" id="ARBA00023030"/>
    </source>
</evidence>
<dbReference type="GO" id="GO:0005615">
    <property type="term" value="C:extracellular space"/>
    <property type="evidence" value="ECO:0007669"/>
    <property type="project" value="TreeGrafter"/>
</dbReference>
<dbReference type="OrthoDB" id="5987191at2759"/>
<keyword evidence="13" id="KW-1185">Reference proteome</keyword>
<keyword evidence="5 11" id="KW-0732">Signal</keyword>
<feature type="signal peptide" evidence="11">
    <location>
        <begin position="1"/>
        <end position="21"/>
    </location>
</feature>
<dbReference type="PROSITE" id="PS00250">
    <property type="entry name" value="TGF_BETA_1"/>
    <property type="match status" value="1"/>
</dbReference>
<organism evidence="13 20">
    <name type="scientific">Actinia tenebrosa</name>
    <name type="common">Australian red waratah sea anemone</name>
    <dbReference type="NCBI Taxonomy" id="6105"/>
    <lineage>
        <taxon>Eukaryota</taxon>
        <taxon>Metazoa</taxon>
        <taxon>Cnidaria</taxon>
        <taxon>Anthozoa</taxon>
        <taxon>Hexacorallia</taxon>
        <taxon>Actiniaria</taxon>
        <taxon>Actiniidae</taxon>
        <taxon>Actinia</taxon>
    </lineage>
</organism>
<dbReference type="GO" id="GO:0005125">
    <property type="term" value="F:cytokine activity"/>
    <property type="evidence" value="ECO:0007669"/>
    <property type="project" value="TreeGrafter"/>
</dbReference>
<evidence type="ECO:0000256" key="2">
    <source>
        <dbReference type="ARBA" id="ARBA00006656"/>
    </source>
</evidence>
<evidence type="ECO:0000256" key="9">
    <source>
        <dbReference type="ARBA" id="ARBA00023180"/>
    </source>
</evidence>
<dbReference type="InterPro" id="IPR015615">
    <property type="entry name" value="TGF-beta-rel"/>
</dbReference>
<dbReference type="RefSeq" id="XP_031567171.1">
    <property type="nucleotide sequence ID" value="XM_031711311.1"/>
</dbReference>
<dbReference type="GO" id="GO:0051094">
    <property type="term" value="P:positive regulation of developmental process"/>
    <property type="evidence" value="ECO:0007669"/>
    <property type="project" value="UniProtKB-ARBA"/>
</dbReference>
<evidence type="ECO:0000313" key="14">
    <source>
        <dbReference type="RefSeq" id="XP_031567165.1"/>
    </source>
</evidence>
<keyword evidence="8" id="KW-1015">Disulfide bond</keyword>
<accession>A0A6P8IJT4</accession>
<dbReference type="RefSeq" id="XP_031567170.1">
    <property type="nucleotide sequence ID" value="XM_031711310.1"/>
</dbReference>
<evidence type="ECO:0000256" key="5">
    <source>
        <dbReference type="ARBA" id="ARBA00022729"/>
    </source>
</evidence>
<evidence type="ECO:0000313" key="13">
    <source>
        <dbReference type="Proteomes" id="UP000515163"/>
    </source>
</evidence>
<dbReference type="SUPFAM" id="SSF57501">
    <property type="entry name" value="Cystine-knot cytokines"/>
    <property type="match status" value="1"/>
</dbReference>
<dbReference type="RefSeq" id="XP_031567168.1">
    <property type="nucleotide sequence ID" value="XM_031711308.1"/>
</dbReference>
<evidence type="ECO:0000256" key="6">
    <source>
        <dbReference type="ARBA" id="ARBA00022782"/>
    </source>
</evidence>
<dbReference type="Gene3D" id="2.10.90.10">
    <property type="entry name" value="Cystine-knot cytokines"/>
    <property type="match status" value="1"/>
</dbReference>
<dbReference type="PRINTS" id="PR00669">
    <property type="entry name" value="INHIBINA"/>
</dbReference>
<dbReference type="InterPro" id="IPR017948">
    <property type="entry name" value="TGFb_CS"/>
</dbReference>
<keyword evidence="7 10" id="KW-0339">Growth factor</keyword>
<feature type="domain" description="TGF-beta family profile" evidence="12">
    <location>
        <begin position="264"/>
        <end position="384"/>
    </location>
</feature>
<dbReference type="RefSeq" id="XP_031567167.1">
    <property type="nucleotide sequence ID" value="XM_031711307.1"/>
</dbReference>
<dbReference type="AlphaFoldDB" id="A0A6P8IJT4"/>
<gene>
    <name evidence="14 15 16 17 18 19 20" type="primary">LOC116302105</name>
</gene>
<name>A0A6P8IJT4_ACTTE</name>
<keyword evidence="3" id="KW-0217">Developmental protein</keyword>
<dbReference type="RefSeq" id="XP_031567165.1">
    <property type="nucleotide sequence ID" value="XM_031711305.1"/>
</dbReference>
<evidence type="ECO:0000256" key="10">
    <source>
        <dbReference type="RuleBase" id="RU000354"/>
    </source>
</evidence>
<evidence type="ECO:0000313" key="17">
    <source>
        <dbReference type="RefSeq" id="XP_031567168.1"/>
    </source>
</evidence>
<comment type="subcellular location">
    <subcellularLocation>
        <location evidence="1">Secreted</location>
    </subcellularLocation>
</comment>
<protein>
    <submittedName>
        <fullName evidence="14 15">Bone morphogenetic protein 2-like</fullName>
    </submittedName>
</protein>
<evidence type="ECO:0000256" key="8">
    <source>
        <dbReference type="ARBA" id="ARBA00023157"/>
    </source>
</evidence>
<evidence type="ECO:0000256" key="3">
    <source>
        <dbReference type="ARBA" id="ARBA00022473"/>
    </source>
</evidence>
<dbReference type="PANTHER" id="PTHR11848:SF263">
    <property type="entry name" value="PROTEIN DECAPENTAPLEGIC"/>
    <property type="match status" value="1"/>
</dbReference>
<proteinExistence type="inferred from homology"/>
<evidence type="ECO:0000313" key="16">
    <source>
        <dbReference type="RefSeq" id="XP_031567167.1"/>
    </source>
</evidence>
<dbReference type="InterPro" id="IPR001111">
    <property type="entry name" value="TGF-b_propeptide"/>
</dbReference>
<dbReference type="PROSITE" id="PS51362">
    <property type="entry name" value="TGF_BETA_2"/>
    <property type="match status" value="1"/>
</dbReference>
<dbReference type="GO" id="GO:0008083">
    <property type="term" value="F:growth factor activity"/>
    <property type="evidence" value="ECO:0007669"/>
    <property type="project" value="UniProtKB-KW"/>
</dbReference>
<dbReference type="GeneID" id="116302105"/>
<dbReference type="RefSeq" id="XP_031567166.1">
    <property type="nucleotide sequence ID" value="XM_031711306.1"/>
</dbReference>
<evidence type="ECO:0000256" key="11">
    <source>
        <dbReference type="SAM" id="SignalP"/>
    </source>
</evidence>
<dbReference type="Proteomes" id="UP000515163">
    <property type="component" value="Unplaced"/>
</dbReference>
<sequence>MLVLRVWCLIFGIAFPFKVNSSPVDSTSSARASVEIKNSQAFLGVEKAILKSMGIKTRPRPRRGIKIPKYMKDLYHSHEEHPEWISTNFRFNKKWTSVNTVRAFHHLDDLPISHPDAPGRPRLKFDVSSLPKLEQVKSAELRLHKNGLWRHGGDPEMRVSVYQITHSRLPSSLENRTLIDSHIMNTANSGWESFDVRSAVEHWISNPSDKNNIEVHISTKNGHSLNISADDVIRNLSMDKEQWHDERPLLVVYTHDALTHHHVRKKRSASKSRSQKKRTRPQYCKRHPLYVDFSDVGWNDWIVAPPGYYAFFCNGECPYPITKHLNATNHAIVQTVMNSVDPKVPNVCCVPTTLTPISMLYMDEYEKVVLKNYQDMVVEGCGCR</sequence>
<dbReference type="PANTHER" id="PTHR11848">
    <property type="entry name" value="TGF-BETA FAMILY"/>
    <property type="match status" value="1"/>
</dbReference>
<evidence type="ECO:0000259" key="12">
    <source>
        <dbReference type="PROSITE" id="PS51362"/>
    </source>
</evidence>
<dbReference type="GO" id="GO:0030154">
    <property type="term" value="P:cell differentiation"/>
    <property type="evidence" value="ECO:0007669"/>
    <property type="project" value="UniProtKB-KW"/>
</dbReference>
<evidence type="ECO:0000313" key="15">
    <source>
        <dbReference type="RefSeq" id="XP_031567166.1"/>
    </source>
</evidence>